<feature type="non-terminal residue" evidence="5">
    <location>
        <position position="719"/>
    </location>
</feature>
<dbReference type="Pfam" id="PF20155">
    <property type="entry name" value="TMP_3"/>
    <property type="match status" value="1"/>
</dbReference>
<evidence type="ECO:0000256" key="1">
    <source>
        <dbReference type="SAM" id="Coils"/>
    </source>
</evidence>
<name>A0AAJ1YIL5_SERFO</name>
<feature type="coiled-coil region" evidence="1">
    <location>
        <begin position="437"/>
        <end position="504"/>
    </location>
</feature>
<organism evidence="5 6">
    <name type="scientific">Serratia fonticola</name>
    <dbReference type="NCBI Taxonomy" id="47917"/>
    <lineage>
        <taxon>Bacteria</taxon>
        <taxon>Pseudomonadati</taxon>
        <taxon>Pseudomonadota</taxon>
        <taxon>Gammaproteobacteria</taxon>
        <taxon>Enterobacterales</taxon>
        <taxon>Yersiniaceae</taxon>
        <taxon>Serratia</taxon>
    </lineage>
</organism>
<gene>
    <name evidence="5" type="ORF">RDT67_28270</name>
</gene>
<dbReference type="Pfam" id="PF06120">
    <property type="entry name" value="Phage_HK97_TLTM"/>
    <property type="match status" value="1"/>
</dbReference>
<accession>A0AAJ1YIL5</accession>
<evidence type="ECO:0000313" key="6">
    <source>
        <dbReference type="Proteomes" id="UP001224622"/>
    </source>
</evidence>
<evidence type="ECO:0000256" key="2">
    <source>
        <dbReference type="SAM" id="MobiDB-lite"/>
    </source>
</evidence>
<evidence type="ECO:0000313" key="5">
    <source>
        <dbReference type="EMBL" id="MDQ9130306.1"/>
    </source>
</evidence>
<reference evidence="5" key="1">
    <citation type="submission" date="2023-08" db="EMBL/GenBank/DDBJ databases">
        <title>The Comparative Genomic Analysis of Yersiniaceae from Polar Regions.</title>
        <authorList>
            <person name="Goncharov A."/>
            <person name="Aslanov B."/>
            <person name="Kolodzhieva V."/>
            <person name="Azarov D."/>
            <person name="Mochov A."/>
            <person name="Lebedeva E."/>
        </authorList>
    </citation>
    <scope>NUCLEOTIDE SEQUENCE</scope>
    <source>
        <strain evidence="5">Vf</strain>
    </source>
</reference>
<keyword evidence="1" id="KW-0175">Coiled coil</keyword>
<comment type="caution">
    <text evidence="5">The sequence shown here is derived from an EMBL/GenBank/DDBJ whole genome shotgun (WGS) entry which is preliminary data.</text>
</comment>
<feature type="domain" description="Tail length tape measure" evidence="3">
    <location>
        <begin position="395"/>
        <end position="661"/>
    </location>
</feature>
<dbReference type="InterPro" id="IPR013491">
    <property type="entry name" value="Tape_meas_N"/>
</dbReference>
<feature type="domain" description="Tape measure protein N-terminal" evidence="4">
    <location>
        <begin position="83"/>
        <end position="272"/>
    </location>
</feature>
<dbReference type="Proteomes" id="UP001224622">
    <property type="component" value="Unassembled WGS sequence"/>
</dbReference>
<evidence type="ECO:0000259" key="3">
    <source>
        <dbReference type="Pfam" id="PF06120"/>
    </source>
</evidence>
<sequence length="719" mass="76816">MASLRELIIKISANSSSFQTEISRASRMGADYYKTMEQGGRKAAAVTRQQQQALQALNAELASVKAVAAGMTGVIAGALAVGSLIETADSWGQLSSRIKMATESGDEYNMVQSRLMEISDRTYKAIEEQGELYIRSATAMKELGYSTESTINFIDSISSALTINAASADKGASAINALSKSMVVGKVSGGEWQTVMEVMPTVIGDVARHLGMTETAVKKLASEGKLSMQTFSDAVIAAQKRNAELAENMPTTVGDAITKLSNHWKKYIGEANNAYGATQVMSGGIGMLADNIETVGNVTGVLIGIGVARYLGNMTTSLGSASVGLIQAKKGEVALAAAQLEGTKVSTARARAAVYRAQQALAATRGTDAQAAAERRLAASQQALTRNIAARTAAQTALNSVTSVGSRLLSGALGLVGGIPGLVMMGAGAWYYMYQQQEQARASAQEYAAQIDQVREKVKTMSLPQTADEGKSAQKALAEQNRLIDEQAAKVRALQQDVETLNQARANPAYSANINDADLVDGIAKAIADLAVEQERLTQMQGRAGQVQQTLAEIERQRVDQIREQAWQQNAAYQSLVMMSTQHKDFNRLLITGNDLLATRNGLLANSPMRLPQAKVTDSEQQALLQKQQAAELAPLDGIDRVRKQTQFELERMGKTGPENSTYAANYLQAAEKDFYATQKKAEAKKADAAATGSLNKAENEAARTAEQYSQKIDNLNIA</sequence>
<protein>
    <submittedName>
        <fullName evidence="5">Phage tail tape measure protein</fullName>
    </submittedName>
</protein>
<dbReference type="NCBIfam" id="TIGR02675">
    <property type="entry name" value="tape_meas_nterm"/>
    <property type="match status" value="1"/>
</dbReference>
<evidence type="ECO:0000259" key="4">
    <source>
        <dbReference type="Pfam" id="PF20155"/>
    </source>
</evidence>
<dbReference type="EMBL" id="JAVIGA010000060">
    <property type="protein sequence ID" value="MDQ9130306.1"/>
    <property type="molecule type" value="Genomic_DNA"/>
</dbReference>
<dbReference type="RefSeq" id="WP_309048669.1">
    <property type="nucleotide sequence ID" value="NZ_JAVIGA010000060.1"/>
</dbReference>
<dbReference type="AlphaFoldDB" id="A0AAJ1YIL5"/>
<feature type="region of interest" description="Disordered" evidence="2">
    <location>
        <begin position="688"/>
        <end position="719"/>
    </location>
</feature>
<proteinExistence type="predicted"/>
<feature type="compositionally biased region" description="Polar residues" evidence="2">
    <location>
        <begin position="707"/>
        <end position="719"/>
    </location>
</feature>
<dbReference type="InterPro" id="IPR009302">
    <property type="entry name" value="Tail_length_tape_measure"/>
</dbReference>